<dbReference type="PANTHER" id="PTHR21600:SF87">
    <property type="entry name" value="RNA PSEUDOURIDYLATE SYNTHASE DOMAIN-CONTAINING PROTEIN 1"/>
    <property type="match status" value="1"/>
</dbReference>
<evidence type="ECO:0000256" key="2">
    <source>
        <dbReference type="PIRSR" id="PIRSR606225-1"/>
    </source>
</evidence>
<dbReference type="PROSITE" id="PS01129">
    <property type="entry name" value="PSI_RLU"/>
    <property type="match status" value="1"/>
</dbReference>
<sequence length="240" mass="27506">MAKISLDIIEENDHFVAVNKPSGMLSIPDREGKETSLKQLLREKYGNIFVVHRLDRDTSGVIIFAKNEEAHQFLSIAFEDRTVEKFYEGIVTGTLPSTEGTIDQPIAENTTKRGEMLIHRRGKPSITDYKVEENFGKFSLVRFQIHTGRTHQIRVHMQFLGHPLICDETYGDGKPVLISSIKKDYKLSKSEEEERPILNRVALHAAELRFTSPNGTKYVLKAEMPKDMRALLQQLRKRVK</sequence>
<proteinExistence type="inferred from homology"/>
<protein>
    <recommendedName>
        <fullName evidence="3">Pseudouridine synthase</fullName>
        <ecNumber evidence="3">5.4.99.-</ecNumber>
    </recommendedName>
</protein>
<dbReference type="Gene3D" id="3.30.2350.10">
    <property type="entry name" value="Pseudouridine synthase"/>
    <property type="match status" value="1"/>
</dbReference>
<dbReference type="PANTHER" id="PTHR21600">
    <property type="entry name" value="MITOCHONDRIAL RNA PSEUDOURIDINE SYNTHASE"/>
    <property type="match status" value="1"/>
</dbReference>
<accession>A0A4Q7MZA6</accession>
<feature type="active site" evidence="2">
    <location>
        <position position="55"/>
    </location>
</feature>
<dbReference type="InterPro" id="IPR020103">
    <property type="entry name" value="PsdUridine_synth_cat_dom_sf"/>
</dbReference>
<dbReference type="SUPFAM" id="SSF55120">
    <property type="entry name" value="Pseudouridine synthase"/>
    <property type="match status" value="1"/>
</dbReference>
<dbReference type="EMBL" id="SGXA01000002">
    <property type="protein sequence ID" value="RZS72530.1"/>
    <property type="molecule type" value="Genomic_DNA"/>
</dbReference>
<dbReference type="Pfam" id="PF00849">
    <property type="entry name" value="PseudoU_synth_2"/>
    <property type="match status" value="1"/>
</dbReference>
<dbReference type="InterPro" id="IPR006224">
    <property type="entry name" value="PsdUridine_synth_RluA-like_CS"/>
</dbReference>
<dbReference type="InterPro" id="IPR006225">
    <property type="entry name" value="PsdUridine_synth_RluC/D"/>
</dbReference>
<evidence type="ECO:0000313" key="5">
    <source>
        <dbReference type="EMBL" id="RZS72530.1"/>
    </source>
</evidence>
<feature type="domain" description="Pseudouridine synthase RsuA/RluA-like" evidence="4">
    <location>
        <begin position="14"/>
        <end position="158"/>
    </location>
</feature>
<dbReference type="GO" id="GO:0003723">
    <property type="term" value="F:RNA binding"/>
    <property type="evidence" value="ECO:0007669"/>
    <property type="project" value="InterPro"/>
</dbReference>
<dbReference type="EC" id="5.4.99.-" evidence="3"/>
<dbReference type="Proteomes" id="UP000293874">
    <property type="component" value="Unassembled WGS sequence"/>
</dbReference>
<reference evidence="5 6" key="1">
    <citation type="submission" date="2019-02" db="EMBL/GenBank/DDBJ databases">
        <title>Genomic Encyclopedia of Type Strains, Phase IV (KMG-IV): sequencing the most valuable type-strain genomes for metagenomic binning, comparative biology and taxonomic classification.</title>
        <authorList>
            <person name="Goeker M."/>
        </authorList>
    </citation>
    <scope>NUCLEOTIDE SEQUENCE [LARGE SCALE GENOMIC DNA]</scope>
    <source>
        <strain evidence="5 6">DSM 18116</strain>
    </source>
</reference>
<dbReference type="InterPro" id="IPR050188">
    <property type="entry name" value="RluA_PseudoU_synthase"/>
</dbReference>
<name>A0A4Q7MZA6_9BACT</name>
<comment type="caution">
    <text evidence="5">The sequence shown here is derived from an EMBL/GenBank/DDBJ whole genome shotgun (WGS) entry which is preliminary data.</text>
</comment>
<comment type="function">
    <text evidence="3">Responsible for synthesis of pseudouridine from uracil.</text>
</comment>
<organism evidence="5 6">
    <name type="scientific">Pseudobacter ginsenosidimutans</name>
    <dbReference type="NCBI Taxonomy" id="661488"/>
    <lineage>
        <taxon>Bacteria</taxon>
        <taxon>Pseudomonadati</taxon>
        <taxon>Bacteroidota</taxon>
        <taxon>Chitinophagia</taxon>
        <taxon>Chitinophagales</taxon>
        <taxon>Chitinophagaceae</taxon>
        <taxon>Pseudobacter</taxon>
    </lineage>
</organism>
<keyword evidence="3" id="KW-0413">Isomerase</keyword>
<dbReference type="RefSeq" id="WP_130542938.1">
    <property type="nucleotide sequence ID" value="NZ_CP042431.1"/>
</dbReference>
<evidence type="ECO:0000256" key="3">
    <source>
        <dbReference type="RuleBase" id="RU362028"/>
    </source>
</evidence>
<evidence type="ECO:0000259" key="4">
    <source>
        <dbReference type="Pfam" id="PF00849"/>
    </source>
</evidence>
<dbReference type="GO" id="GO:0000455">
    <property type="term" value="P:enzyme-directed rRNA pseudouridine synthesis"/>
    <property type="evidence" value="ECO:0007669"/>
    <property type="project" value="TreeGrafter"/>
</dbReference>
<comment type="similarity">
    <text evidence="1 3">Belongs to the pseudouridine synthase RluA family.</text>
</comment>
<dbReference type="OrthoDB" id="9807829at2"/>
<evidence type="ECO:0000256" key="1">
    <source>
        <dbReference type="ARBA" id="ARBA00010876"/>
    </source>
</evidence>
<dbReference type="AlphaFoldDB" id="A0A4Q7MZA6"/>
<evidence type="ECO:0000313" key="6">
    <source>
        <dbReference type="Proteomes" id="UP000293874"/>
    </source>
</evidence>
<gene>
    <name evidence="5" type="ORF">EV199_4451</name>
</gene>
<comment type="catalytic activity">
    <reaction evidence="3">
        <text>a uridine in RNA = a pseudouridine in RNA</text>
        <dbReference type="Rhea" id="RHEA:48348"/>
        <dbReference type="Rhea" id="RHEA-COMP:12068"/>
        <dbReference type="Rhea" id="RHEA-COMP:12069"/>
        <dbReference type="ChEBI" id="CHEBI:65314"/>
        <dbReference type="ChEBI" id="CHEBI:65315"/>
    </reaction>
</comment>
<dbReference type="GO" id="GO:0009982">
    <property type="term" value="F:pseudouridine synthase activity"/>
    <property type="evidence" value="ECO:0007669"/>
    <property type="project" value="InterPro"/>
</dbReference>
<dbReference type="NCBIfam" id="TIGR00005">
    <property type="entry name" value="rluA_subfam"/>
    <property type="match status" value="1"/>
</dbReference>
<dbReference type="CDD" id="cd02869">
    <property type="entry name" value="PseudoU_synth_RluA_like"/>
    <property type="match status" value="1"/>
</dbReference>
<dbReference type="InterPro" id="IPR006145">
    <property type="entry name" value="PsdUridine_synth_RsuA/RluA"/>
</dbReference>
<dbReference type="GO" id="GO:0140098">
    <property type="term" value="F:catalytic activity, acting on RNA"/>
    <property type="evidence" value="ECO:0007669"/>
    <property type="project" value="UniProtKB-ARBA"/>
</dbReference>
<keyword evidence="6" id="KW-1185">Reference proteome</keyword>